<feature type="compositionally biased region" description="Low complexity" evidence="1">
    <location>
        <begin position="223"/>
        <end position="239"/>
    </location>
</feature>
<organism evidence="2 3">
    <name type="scientific">Dimargaris cristalligena</name>
    <dbReference type="NCBI Taxonomy" id="215637"/>
    <lineage>
        <taxon>Eukaryota</taxon>
        <taxon>Fungi</taxon>
        <taxon>Fungi incertae sedis</taxon>
        <taxon>Zoopagomycota</taxon>
        <taxon>Kickxellomycotina</taxon>
        <taxon>Dimargaritomycetes</taxon>
        <taxon>Dimargaritales</taxon>
        <taxon>Dimargaritaceae</taxon>
        <taxon>Dimargaris</taxon>
    </lineage>
</organism>
<dbReference type="Proteomes" id="UP000268162">
    <property type="component" value="Unassembled WGS sequence"/>
</dbReference>
<feature type="region of interest" description="Disordered" evidence="1">
    <location>
        <begin position="44"/>
        <end position="64"/>
    </location>
</feature>
<feature type="compositionally biased region" description="Low complexity" evidence="1">
    <location>
        <begin position="161"/>
        <end position="176"/>
    </location>
</feature>
<feature type="compositionally biased region" description="Polar residues" evidence="1">
    <location>
        <begin position="99"/>
        <end position="108"/>
    </location>
</feature>
<feature type="compositionally biased region" description="Polar residues" evidence="1">
    <location>
        <begin position="189"/>
        <end position="212"/>
    </location>
</feature>
<feature type="compositionally biased region" description="Low complexity" evidence="1">
    <location>
        <begin position="79"/>
        <end position="93"/>
    </location>
</feature>
<evidence type="ECO:0000313" key="2">
    <source>
        <dbReference type="EMBL" id="RKP38695.1"/>
    </source>
</evidence>
<sequence length="417" mass="46388">MPLQGQNNLGPQTLPPQASGAQYNQLVDISNAYKGQQNYGHTVSNQGYYSNFRPPQAPPQASGAQYNQRVDYNGAYQVQQQNPQNPPSQGHNNFGPQYFPSQMPSVPANQIPPKTAHQAQQQNIQIPPNQGHNTLGPQYFPSQMPSVPANQIPPKTAYHVQQQNPQNPPNQGNNSPKPQPLPHQAPSVPANQMPSKNAYQGQQNNGQITSDQVYLPRPQEPNVPTVGSTTATSAATGPSQLKITPASDSGYSINYDPNQLPKGICEIIMNLDQYLPATTADPTQTSRKNPWWNTGLTKWKGIQYTLSDLKPWDPSDDKIRERARAIMAAFVNGEDHPNLTRASIVLSWDQYKYVKFLQDPQARRIRLQTPAAEELFGIKKGDQAGAVTLLKLRYNNPVDEKMYELFRYCNSGLEPWK</sequence>
<gene>
    <name evidence="2" type="ORF">BJ085DRAFT_29949</name>
</gene>
<feature type="compositionally biased region" description="Polar residues" evidence="1">
    <location>
        <begin position="133"/>
        <end position="149"/>
    </location>
</feature>
<evidence type="ECO:0000313" key="3">
    <source>
        <dbReference type="Proteomes" id="UP000268162"/>
    </source>
</evidence>
<reference evidence="3" key="1">
    <citation type="journal article" date="2018" name="Nat. Microbiol.">
        <title>Leveraging single-cell genomics to expand the fungal tree of life.</title>
        <authorList>
            <person name="Ahrendt S.R."/>
            <person name="Quandt C.A."/>
            <person name="Ciobanu D."/>
            <person name="Clum A."/>
            <person name="Salamov A."/>
            <person name="Andreopoulos B."/>
            <person name="Cheng J.F."/>
            <person name="Woyke T."/>
            <person name="Pelin A."/>
            <person name="Henrissat B."/>
            <person name="Reynolds N.K."/>
            <person name="Benny G.L."/>
            <person name="Smith M.E."/>
            <person name="James T.Y."/>
            <person name="Grigoriev I.V."/>
        </authorList>
    </citation>
    <scope>NUCLEOTIDE SEQUENCE [LARGE SCALE GENOMIC DNA]</scope>
    <source>
        <strain evidence="3">RSA 468</strain>
    </source>
</reference>
<dbReference type="AlphaFoldDB" id="A0A4P9ZY75"/>
<evidence type="ECO:0000256" key="1">
    <source>
        <dbReference type="SAM" id="MobiDB-lite"/>
    </source>
</evidence>
<keyword evidence="3" id="KW-1185">Reference proteome</keyword>
<protein>
    <submittedName>
        <fullName evidence="2">Uncharacterized protein</fullName>
    </submittedName>
</protein>
<name>A0A4P9ZY75_9FUNG</name>
<feature type="region of interest" description="Disordered" evidence="1">
    <location>
        <begin position="79"/>
        <end position="254"/>
    </location>
</feature>
<feature type="compositionally biased region" description="Low complexity" evidence="1">
    <location>
        <begin position="116"/>
        <end position="132"/>
    </location>
</feature>
<accession>A0A4P9ZY75</accession>
<dbReference type="EMBL" id="ML002338">
    <property type="protein sequence ID" value="RKP38695.1"/>
    <property type="molecule type" value="Genomic_DNA"/>
</dbReference>
<proteinExistence type="predicted"/>